<accession>A0A2S9YJ11</accession>
<comment type="caution">
    <text evidence="4">The sequence shown here is derived from an EMBL/GenBank/DDBJ whole genome shotgun (WGS) entry which is preliminary data.</text>
</comment>
<keyword evidence="2" id="KW-0731">Sigma factor</keyword>
<dbReference type="NCBIfam" id="TIGR02937">
    <property type="entry name" value="sigma70-ECF"/>
    <property type="match status" value="1"/>
</dbReference>
<proteinExistence type="predicted"/>
<evidence type="ECO:0000256" key="2">
    <source>
        <dbReference type="ARBA" id="ARBA00023082"/>
    </source>
</evidence>
<evidence type="ECO:0000256" key="1">
    <source>
        <dbReference type="ARBA" id="ARBA00023015"/>
    </source>
</evidence>
<evidence type="ECO:0008006" key="6">
    <source>
        <dbReference type="Google" id="ProtNLM"/>
    </source>
</evidence>
<keyword evidence="1" id="KW-0805">Transcription regulation</keyword>
<dbReference type="GO" id="GO:0016987">
    <property type="term" value="F:sigma factor activity"/>
    <property type="evidence" value="ECO:0007669"/>
    <property type="project" value="UniProtKB-KW"/>
</dbReference>
<keyword evidence="3" id="KW-0804">Transcription</keyword>
<dbReference type="EMBL" id="PVNL01000097">
    <property type="protein sequence ID" value="PRQ05095.1"/>
    <property type="molecule type" value="Genomic_DNA"/>
</dbReference>
<dbReference type="PANTHER" id="PTHR43133">
    <property type="entry name" value="RNA POLYMERASE ECF-TYPE SIGMA FACTO"/>
    <property type="match status" value="1"/>
</dbReference>
<sequence length="187" mass="21318">MQRLVERLLPVVQAEVGYALVPGARIESRDPRQDVRDFVQDVFVQLLAKQGKVLRSWDPERGRSLDSFVRLVARRQVAAILASGRRSPWADKPVASDELEGERGFGLGDPATDRRVESAEQLERLLARLDEHLDERGRLLFRMLYVEECSVEEVMASADMTRDAVYAWRSRFRKRVATLAEPAEARA</sequence>
<gene>
    <name evidence="4" type="ORF">ENSA7_47240</name>
</gene>
<dbReference type="InterPro" id="IPR013324">
    <property type="entry name" value="RNA_pol_sigma_r3/r4-like"/>
</dbReference>
<dbReference type="Gene3D" id="1.10.10.10">
    <property type="entry name" value="Winged helix-like DNA-binding domain superfamily/Winged helix DNA-binding domain"/>
    <property type="match status" value="1"/>
</dbReference>
<protein>
    <recommendedName>
        <fullName evidence="6">RNA polymerase sigma factor</fullName>
    </recommendedName>
</protein>
<dbReference type="PANTHER" id="PTHR43133:SF51">
    <property type="entry name" value="RNA POLYMERASE SIGMA FACTOR"/>
    <property type="match status" value="1"/>
</dbReference>
<organism evidence="4 5">
    <name type="scientific">Enhygromyxa salina</name>
    <dbReference type="NCBI Taxonomy" id="215803"/>
    <lineage>
        <taxon>Bacteria</taxon>
        <taxon>Pseudomonadati</taxon>
        <taxon>Myxococcota</taxon>
        <taxon>Polyangia</taxon>
        <taxon>Nannocystales</taxon>
        <taxon>Nannocystaceae</taxon>
        <taxon>Enhygromyxa</taxon>
    </lineage>
</organism>
<evidence type="ECO:0000313" key="4">
    <source>
        <dbReference type="EMBL" id="PRQ05095.1"/>
    </source>
</evidence>
<evidence type="ECO:0000313" key="5">
    <source>
        <dbReference type="Proteomes" id="UP000238823"/>
    </source>
</evidence>
<evidence type="ECO:0000256" key="3">
    <source>
        <dbReference type="ARBA" id="ARBA00023163"/>
    </source>
</evidence>
<reference evidence="4 5" key="1">
    <citation type="submission" date="2018-03" db="EMBL/GenBank/DDBJ databases">
        <title>Draft Genome Sequences of the Obligatory Marine Myxobacteria Enhygromyxa salina SWB007.</title>
        <authorList>
            <person name="Poehlein A."/>
            <person name="Moghaddam J.A."/>
            <person name="Harms H."/>
            <person name="Alanjari M."/>
            <person name="Koenig G.M."/>
            <person name="Daniel R."/>
            <person name="Schaeberle T.F."/>
        </authorList>
    </citation>
    <scope>NUCLEOTIDE SEQUENCE [LARGE SCALE GENOMIC DNA]</scope>
    <source>
        <strain evidence="4 5">SWB007</strain>
    </source>
</reference>
<dbReference type="InterPro" id="IPR039425">
    <property type="entry name" value="RNA_pol_sigma-70-like"/>
</dbReference>
<dbReference type="Proteomes" id="UP000238823">
    <property type="component" value="Unassembled WGS sequence"/>
</dbReference>
<dbReference type="InterPro" id="IPR036388">
    <property type="entry name" value="WH-like_DNA-bd_sf"/>
</dbReference>
<dbReference type="AlphaFoldDB" id="A0A2S9YJ11"/>
<name>A0A2S9YJ11_9BACT</name>
<dbReference type="SUPFAM" id="SSF88659">
    <property type="entry name" value="Sigma3 and sigma4 domains of RNA polymerase sigma factors"/>
    <property type="match status" value="1"/>
</dbReference>
<dbReference type="InterPro" id="IPR014284">
    <property type="entry name" value="RNA_pol_sigma-70_dom"/>
</dbReference>
<dbReference type="GO" id="GO:0006352">
    <property type="term" value="P:DNA-templated transcription initiation"/>
    <property type="evidence" value="ECO:0007669"/>
    <property type="project" value="InterPro"/>
</dbReference>